<dbReference type="AlphaFoldDB" id="A0A426YRD2"/>
<sequence length="71" mass="8035">MGETEYPSSLIYLVGELCTSLKTLRRNLIKDNSCQILTIADQCYESRLCTSFPIRMLIESGSDTNLLRSDN</sequence>
<dbReference type="EMBL" id="AMZH03010683">
    <property type="protein sequence ID" value="RRT54278.1"/>
    <property type="molecule type" value="Genomic_DNA"/>
</dbReference>
<accession>A0A426YRD2</accession>
<proteinExistence type="predicted"/>
<reference evidence="1 2" key="1">
    <citation type="journal article" date="2014" name="Agronomy (Basel)">
        <title>A Draft Genome Sequence for Ensete ventricosum, the Drought-Tolerant Tree Against Hunger.</title>
        <authorList>
            <person name="Harrison J."/>
            <person name="Moore K.A."/>
            <person name="Paszkiewicz K."/>
            <person name="Jones T."/>
            <person name="Grant M."/>
            <person name="Ambacheew D."/>
            <person name="Muzemil S."/>
            <person name="Studholme D.J."/>
        </authorList>
    </citation>
    <scope>NUCLEOTIDE SEQUENCE [LARGE SCALE GENOMIC DNA]</scope>
</reference>
<dbReference type="Proteomes" id="UP000287651">
    <property type="component" value="Unassembled WGS sequence"/>
</dbReference>
<gene>
    <name evidence="1" type="ORF">B296_00049278</name>
</gene>
<evidence type="ECO:0000313" key="2">
    <source>
        <dbReference type="Proteomes" id="UP000287651"/>
    </source>
</evidence>
<protein>
    <submittedName>
        <fullName evidence="1">Uncharacterized protein</fullName>
    </submittedName>
</protein>
<comment type="caution">
    <text evidence="1">The sequence shown here is derived from an EMBL/GenBank/DDBJ whole genome shotgun (WGS) entry which is preliminary data.</text>
</comment>
<evidence type="ECO:0000313" key="1">
    <source>
        <dbReference type="EMBL" id="RRT54278.1"/>
    </source>
</evidence>
<name>A0A426YRD2_ENSVE</name>
<organism evidence="1 2">
    <name type="scientific">Ensete ventricosum</name>
    <name type="common">Abyssinian banana</name>
    <name type="synonym">Musa ensete</name>
    <dbReference type="NCBI Taxonomy" id="4639"/>
    <lineage>
        <taxon>Eukaryota</taxon>
        <taxon>Viridiplantae</taxon>
        <taxon>Streptophyta</taxon>
        <taxon>Embryophyta</taxon>
        <taxon>Tracheophyta</taxon>
        <taxon>Spermatophyta</taxon>
        <taxon>Magnoliopsida</taxon>
        <taxon>Liliopsida</taxon>
        <taxon>Zingiberales</taxon>
        <taxon>Musaceae</taxon>
        <taxon>Ensete</taxon>
    </lineage>
</organism>